<feature type="compositionally biased region" description="Polar residues" evidence="1">
    <location>
        <begin position="47"/>
        <end position="62"/>
    </location>
</feature>
<feature type="compositionally biased region" description="Polar residues" evidence="1">
    <location>
        <begin position="26"/>
        <end position="36"/>
    </location>
</feature>
<organism evidence="2 3">
    <name type="scientific">Rotaria magnacalcarata</name>
    <dbReference type="NCBI Taxonomy" id="392030"/>
    <lineage>
        <taxon>Eukaryota</taxon>
        <taxon>Metazoa</taxon>
        <taxon>Spiralia</taxon>
        <taxon>Gnathifera</taxon>
        <taxon>Rotifera</taxon>
        <taxon>Eurotatoria</taxon>
        <taxon>Bdelloidea</taxon>
        <taxon>Philodinida</taxon>
        <taxon>Philodinidae</taxon>
        <taxon>Rotaria</taxon>
    </lineage>
</organism>
<feature type="compositionally biased region" description="Polar residues" evidence="1">
    <location>
        <begin position="1"/>
        <end position="17"/>
    </location>
</feature>
<gene>
    <name evidence="2" type="ORF">SMN809_LOCUS82185</name>
</gene>
<feature type="non-terminal residue" evidence="2">
    <location>
        <position position="70"/>
    </location>
</feature>
<feature type="non-terminal residue" evidence="2">
    <location>
        <position position="1"/>
    </location>
</feature>
<dbReference type="Proteomes" id="UP000676336">
    <property type="component" value="Unassembled WGS sequence"/>
</dbReference>
<reference evidence="2" key="1">
    <citation type="submission" date="2021-02" db="EMBL/GenBank/DDBJ databases">
        <authorList>
            <person name="Nowell W R."/>
        </authorList>
    </citation>
    <scope>NUCLEOTIDE SEQUENCE</scope>
</reference>
<protein>
    <submittedName>
        <fullName evidence="2">Uncharacterized protein</fullName>
    </submittedName>
</protein>
<evidence type="ECO:0000313" key="2">
    <source>
        <dbReference type="EMBL" id="CAF5221086.1"/>
    </source>
</evidence>
<comment type="caution">
    <text evidence="2">The sequence shown here is derived from an EMBL/GenBank/DDBJ whole genome shotgun (WGS) entry which is preliminary data.</text>
</comment>
<dbReference type="AlphaFoldDB" id="A0A8S3JQR4"/>
<evidence type="ECO:0000313" key="3">
    <source>
        <dbReference type="Proteomes" id="UP000676336"/>
    </source>
</evidence>
<feature type="region of interest" description="Disordered" evidence="1">
    <location>
        <begin position="1"/>
        <end position="70"/>
    </location>
</feature>
<proteinExistence type="predicted"/>
<accession>A0A8S3JQR4</accession>
<name>A0A8S3JQR4_9BILA</name>
<dbReference type="EMBL" id="CAJOBI010350852">
    <property type="protein sequence ID" value="CAF5221086.1"/>
    <property type="molecule type" value="Genomic_DNA"/>
</dbReference>
<evidence type="ECO:0000256" key="1">
    <source>
        <dbReference type="SAM" id="MobiDB-lite"/>
    </source>
</evidence>
<sequence>IYFSRTTMSENDSSATPVHTEKPDEQGNTITIQNEQHSTHHEDPKASTVNETHQQQEQTVIENANDPHPN</sequence>